<reference evidence="5 6" key="1">
    <citation type="submission" date="2016-11" db="EMBL/GenBank/DDBJ databases">
        <authorList>
            <person name="Jaros S."/>
            <person name="Januszkiewicz K."/>
            <person name="Wedrychowicz H."/>
        </authorList>
    </citation>
    <scope>NUCLEOTIDE SEQUENCE [LARGE SCALE GENOMIC DNA]</scope>
    <source>
        <strain evidence="5 6">DSM 25660</strain>
    </source>
</reference>
<keyword evidence="1 3" id="KW-0732">Signal</keyword>
<gene>
    <name evidence="5" type="ORF">SAMN05444377_10888</name>
</gene>
<dbReference type="InterPro" id="IPR026444">
    <property type="entry name" value="Secre_tail"/>
</dbReference>
<name>A0A1M5BH24_9FLAO</name>
<dbReference type="Gene3D" id="4.10.1080.10">
    <property type="entry name" value="TSP type-3 repeat"/>
    <property type="match status" value="1"/>
</dbReference>
<accession>A0A1M5BH24</accession>
<dbReference type="Gene3D" id="2.60.120.200">
    <property type="match status" value="1"/>
</dbReference>
<protein>
    <submittedName>
        <fullName evidence="5">Por secretion system C-terminal sorting domain-containing protein</fullName>
    </submittedName>
</protein>
<dbReference type="Pfam" id="PF13385">
    <property type="entry name" value="Laminin_G_3"/>
    <property type="match status" value="1"/>
</dbReference>
<dbReference type="RefSeq" id="WP_159433940.1">
    <property type="nucleotide sequence ID" value="NZ_FQVQ01000008.1"/>
</dbReference>
<evidence type="ECO:0000259" key="4">
    <source>
        <dbReference type="SMART" id="SM00560"/>
    </source>
</evidence>
<dbReference type="InterPro" id="IPR006558">
    <property type="entry name" value="LamG-like"/>
</dbReference>
<dbReference type="InterPro" id="IPR013320">
    <property type="entry name" value="ConA-like_dom_sf"/>
</dbReference>
<feature type="chain" id="PRO_5009909036" evidence="3">
    <location>
        <begin position="24"/>
        <end position="1797"/>
    </location>
</feature>
<dbReference type="SUPFAM" id="SSF103647">
    <property type="entry name" value="TSP type-3 repeat"/>
    <property type="match status" value="3"/>
</dbReference>
<keyword evidence="2" id="KW-1015">Disulfide bond</keyword>
<dbReference type="OrthoDB" id="2582440at2"/>
<feature type="signal peptide" evidence="3">
    <location>
        <begin position="1"/>
        <end position="23"/>
    </location>
</feature>
<dbReference type="InterPro" id="IPR044023">
    <property type="entry name" value="Ig_7"/>
</dbReference>
<evidence type="ECO:0000256" key="1">
    <source>
        <dbReference type="ARBA" id="ARBA00022729"/>
    </source>
</evidence>
<keyword evidence="6" id="KW-1185">Reference proteome</keyword>
<dbReference type="Pfam" id="PF19081">
    <property type="entry name" value="Ig_7"/>
    <property type="match status" value="1"/>
</dbReference>
<dbReference type="SMART" id="SM00560">
    <property type="entry name" value="LamGL"/>
    <property type="match status" value="1"/>
</dbReference>
<dbReference type="GO" id="GO:0005509">
    <property type="term" value="F:calcium ion binding"/>
    <property type="evidence" value="ECO:0007669"/>
    <property type="project" value="InterPro"/>
</dbReference>
<proteinExistence type="predicted"/>
<evidence type="ECO:0000313" key="6">
    <source>
        <dbReference type="Proteomes" id="UP000184147"/>
    </source>
</evidence>
<dbReference type="GO" id="GO:0004553">
    <property type="term" value="F:hydrolase activity, hydrolyzing O-glycosyl compounds"/>
    <property type="evidence" value="ECO:0007669"/>
    <property type="project" value="UniProtKB-ARBA"/>
</dbReference>
<dbReference type="NCBIfam" id="NF012200">
    <property type="entry name" value="choice_anch_D"/>
    <property type="match status" value="1"/>
</dbReference>
<evidence type="ECO:0000256" key="3">
    <source>
        <dbReference type="SAM" id="SignalP"/>
    </source>
</evidence>
<evidence type="ECO:0000256" key="2">
    <source>
        <dbReference type="ARBA" id="ARBA00023157"/>
    </source>
</evidence>
<dbReference type="STRING" id="1124188.SAMN05444377_10888"/>
<dbReference type="SUPFAM" id="SSF49899">
    <property type="entry name" value="Concanavalin A-like lectins/glucanases"/>
    <property type="match status" value="1"/>
</dbReference>
<organism evidence="5 6">
    <name type="scientific">Flavobacterium fontis</name>
    <dbReference type="NCBI Taxonomy" id="1124188"/>
    <lineage>
        <taxon>Bacteria</taxon>
        <taxon>Pseudomonadati</taxon>
        <taxon>Bacteroidota</taxon>
        <taxon>Flavobacteriia</taxon>
        <taxon>Flavobacteriales</taxon>
        <taxon>Flavobacteriaceae</taxon>
        <taxon>Flavobacterium</taxon>
    </lineage>
</organism>
<dbReference type="NCBIfam" id="TIGR04183">
    <property type="entry name" value="Por_Secre_tail"/>
    <property type="match status" value="1"/>
</dbReference>
<dbReference type="InterPro" id="IPR028974">
    <property type="entry name" value="TSP_type-3_rpt"/>
</dbReference>
<dbReference type="EMBL" id="FQVQ01000008">
    <property type="protein sequence ID" value="SHF41778.1"/>
    <property type="molecule type" value="Genomic_DNA"/>
</dbReference>
<sequence>MKAITLKLQFIVLITLFTQVLNAQCTGCNLTITVPTSSSFNLTPGQTVCIVGTGNFTGTLNSFSGNTLCIGSGVNYNPSSPPNYNGNWTIINNGTFSNTGNLNFNSGTSFTNGPTGSINLTNSVSINSGTTFNNFGTMQLNSLTINGGGSVQLGGTTTISGALNNNGNLTVHGFISASSITNNSGASITGGSSTSCNYLTTSGTFTNNGSIGGTGNALIIGATLSGSGTISSPASTAISTPSSQPTSLNLTFNGTSVNGTFNQASSSVGGYIILRATNTINTPPATTNPTNYRNLTVGQTLGLWEIVAFNNGQNNTTFSDNVSSLCNFIHYRILSYNLSGNCRVYNTSSPLTNFIDIRPTITSTSPGTLSGAGSVVLGATASSGIVNWYATSSGGSILGTGNTFNTPSISTTTNYFAEAVNGSCISSTRTQVTATIVYPEIEIRGNGFLISSGDTTPSTTDFTILGTTDVTYGSITRTFQIRNLASTGVLNIGGITFTGANASDFSIGTPPPSTIATNGTSTFTIVFNPSGLGTRNATINIPNNDQNENPYTFAISGTGIDDVDGDLVDANVDLDNDNDGIRDNDECRTCTFDPFQNGSFESPSIPTGTMAFLPTASVTGWQTSAENVIEIWNSGFNGVTAAAGNQFAELNANVPGVLYQTFCLNGAGGTINWSIRHRGRSGTDTAFVKFGSSLANALASTPIVTMVSGNTSWASYSGTYTIPTGMRQIVLTFQAGPTASGDQSVGNFIDDIQITINQSCIDSDGDGVADVNDLDSDNDGIPDIEENGFRNLSNQTGTFDKTNSALWADTNNNGYNDYIEAMISGGTYVILNTDGDAVPNYIDLDSDNDSLFDTDEAGILFGDGDIDGNGTGDYADTDGDGIMNIHDNLTGFGVTAKAYAQDTDTNGVGDYLQLDANADGTFDIRSGLYATLDANNDGRIDGSADADTDGLLDSFDSNTSLWGSPRNLDQKLYLSFDGRNDFAQDTPILGGLSTLTLMAWISLNPAFTGTGVVVGQNNCYIRVSGTRQLQVIINGNAYAYTNITALERSRWYHVGITLGAGTLTIFVNGDPQTFSVSGAINADASNLTLGRNPGGNNMFFFGKMDEVRVFNTNLSPAQFQRIINQEIFNNSAQVRGTFVPLNVGSLNYATLLRYYRMDAYRGDIADNFTTPTIDTGSGLRLFNVKAIAPQEAPMPFVTVRAGSLATAVDDPSRDIHGNDVLNFDWNIIDVRHNITETTNSTDLGMVINPGVRVTMNNDTRMQNGWYLKIDGVLDLQGRSQLIQTNASELDVTSAGAIERDQQGTSNRFNYNYWSSPVSAINTTINNGTFTVNSVLKDGTTATPQNITWTNGLNGSPTAPITLSNYWIFKFQNLTNSYANWQSVGANGSLNTGEGFTLKGSGAATANQNLTFVGKPNNGTITIPIAANNLNLTGNPYPSAIDANLFISLNSGSTTGTLYFWEHASSNNTHNLTGYQGGYSARNLTGGVGPTAPAGINGVGTSTKIPGRYIPVGQGFFVVGSTTGGNITFQNSHRTFVREDNAGSNTLFRLGNTTQNYVGNNEEDPVVTDQYARLRLGMTSKDNYHRNILLGFMEDLASHDYDYGYDAETIDNQNNDVYFVANNKRMVIQGVDYFDINTMYPIGVKAYVTGEIKFTMDEVENLPSTQRYYILDQQDGIFHDITDQPFVVEVPQGNTDNRFVLAFKNTTALNTDDHALQNGVQMVYTQSNTQLTIKNYVADATINTVVLYNMLGQEVMTYKVTGQDQTQIQIPVRGISAGTYIAKAISDQGTTSKKIVFN</sequence>
<dbReference type="Proteomes" id="UP000184147">
    <property type="component" value="Unassembled WGS sequence"/>
</dbReference>
<evidence type="ECO:0000313" key="5">
    <source>
        <dbReference type="EMBL" id="SHF41778.1"/>
    </source>
</evidence>
<dbReference type="GO" id="GO:0005975">
    <property type="term" value="P:carbohydrate metabolic process"/>
    <property type="evidence" value="ECO:0007669"/>
    <property type="project" value="UniProtKB-ARBA"/>
</dbReference>
<feature type="domain" description="LamG-like jellyroll fold" evidence="4">
    <location>
        <begin position="993"/>
        <end position="1117"/>
    </location>
</feature>